<accession>A0ABR6XYF8</accession>
<evidence type="ECO:0000313" key="2">
    <source>
        <dbReference type="EMBL" id="MBC3845045.1"/>
    </source>
</evidence>
<feature type="transmembrane region" description="Helical" evidence="1">
    <location>
        <begin position="146"/>
        <end position="169"/>
    </location>
</feature>
<feature type="transmembrane region" description="Helical" evidence="1">
    <location>
        <begin position="226"/>
        <end position="254"/>
    </location>
</feature>
<comment type="caution">
    <text evidence="2">The sequence shown here is derived from an EMBL/GenBank/DDBJ whole genome shotgun (WGS) entry which is preliminary data.</text>
</comment>
<dbReference type="RefSeq" id="WP_186844176.1">
    <property type="nucleotide sequence ID" value="NZ_JACOME010000001.1"/>
</dbReference>
<keyword evidence="1" id="KW-1133">Transmembrane helix</keyword>
<gene>
    <name evidence="2" type="ORF">H6H04_01525</name>
</gene>
<feature type="transmembrane region" description="Helical" evidence="1">
    <location>
        <begin position="40"/>
        <end position="64"/>
    </location>
</feature>
<feature type="transmembrane region" description="Helical" evidence="1">
    <location>
        <begin position="181"/>
        <end position="205"/>
    </location>
</feature>
<name>A0ABR6XYF8_9FLAO</name>
<keyword evidence="1" id="KW-0472">Membrane</keyword>
<dbReference type="EMBL" id="JACOME010000001">
    <property type="protein sequence ID" value="MBC3845045.1"/>
    <property type="molecule type" value="Genomic_DNA"/>
</dbReference>
<reference evidence="2 3" key="1">
    <citation type="submission" date="2020-08" db="EMBL/GenBank/DDBJ databases">
        <title>Winogradskyella ouciana sp. nov., isolated from the hadal seawater of the Mariana Trench.</title>
        <authorList>
            <person name="He X."/>
        </authorList>
    </citation>
    <scope>NUCLEOTIDE SEQUENCE [LARGE SCALE GENOMIC DNA]</scope>
    <source>
        <strain evidence="2 3">KCTC 22026</strain>
    </source>
</reference>
<feature type="transmembrane region" description="Helical" evidence="1">
    <location>
        <begin position="84"/>
        <end position="110"/>
    </location>
</feature>
<keyword evidence="3" id="KW-1185">Reference proteome</keyword>
<evidence type="ECO:0000256" key="1">
    <source>
        <dbReference type="SAM" id="Phobius"/>
    </source>
</evidence>
<proteinExistence type="predicted"/>
<dbReference type="Proteomes" id="UP000607435">
    <property type="component" value="Unassembled WGS sequence"/>
</dbReference>
<sequence length="288" mass="32137">MTVLEIKRRIDNAKAIDFGTIFNDSVELFKKVWVQGLVTLLLNMVLAIPVVILIYIPLIFLGFLDLYASSTNDAYSGDYATSGVGPFMIVVMIVLYFLAIAAISTIGVALRAALYRICKLKDLEQMGKEDYFYFFKKPYLIKSIKLGLTIVGLSVAAAMFYLVIFFYLILGGTDSFVSFPLMLLSFLPLIYIAIPLIYVVVIYAFNPDKSISEIIKLGFSLGKKKWLITFGLLFVSSLLAGIVGLIMCGVGVYVTASFSNLPSYFIYKDVVGFDNEDETRQIEENVTF</sequence>
<organism evidence="2 3">
    <name type="scientific">Winogradskyella echinorum</name>
    <dbReference type="NCBI Taxonomy" id="538189"/>
    <lineage>
        <taxon>Bacteria</taxon>
        <taxon>Pseudomonadati</taxon>
        <taxon>Bacteroidota</taxon>
        <taxon>Flavobacteriia</taxon>
        <taxon>Flavobacteriales</taxon>
        <taxon>Flavobacteriaceae</taxon>
        <taxon>Winogradskyella</taxon>
    </lineage>
</organism>
<evidence type="ECO:0000313" key="3">
    <source>
        <dbReference type="Proteomes" id="UP000607435"/>
    </source>
</evidence>
<protein>
    <recommendedName>
        <fullName evidence="4">Membrane domain of glycerophosphoryl diester phosphodiesterase</fullName>
    </recommendedName>
</protein>
<evidence type="ECO:0008006" key="4">
    <source>
        <dbReference type="Google" id="ProtNLM"/>
    </source>
</evidence>
<keyword evidence="1" id="KW-0812">Transmembrane</keyword>